<dbReference type="AlphaFoldDB" id="A0A3E0VCJ7"/>
<keyword evidence="9" id="KW-0234">DNA repair</keyword>
<dbReference type="EC" id="4.2.99.18" evidence="2"/>
<evidence type="ECO:0000259" key="14">
    <source>
        <dbReference type="PROSITE" id="PS51066"/>
    </source>
</evidence>
<sequence length="259" mass="28769">MPEGDTVYRTAEHLNAVLAGTVLTGCDIRVPKFATVDLTGETVDDVVSRGKHLLMRIGEFSIHSHLKMEGTWHLYRQGTRWRKPAWKARAILSNAEWTAVGFELGLVEVLPRDREDEAVGYLGPDLLGPGWDAEEAERRLASDPAREIDVALLDQRNLAGLGNVYANELCFLRGVLPTRPVGEVPRLEAVVGLASRLILANRDRVERTTTGDLRPGKQVWVYNRAGQPCRRCGTTILAGKLGATELSLRDTYWCPRCQT</sequence>
<evidence type="ECO:0000256" key="13">
    <source>
        <dbReference type="PROSITE-ProRule" id="PRU00391"/>
    </source>
</evidence>
<dbReference type="PROSITE" id="PS51066">
    <property type="entry name" value="ZF_FPG_2"/>
    <property type="match status" value="1"/>
</dbReference>
<dbReference type="InterPro" id="IPR044090">
    <property type="entry name" value="Nei2_N"/>
</dbReference>
<dbReference type="Pfam" id="PF06831">
    <property type="entry name" value="H2TH"/>
    <property type="match status" value="1"/>
</dbReference>
<evidence type="ECO:0000256" key="5">
    <source>
        <dbReference type="ARBA" id="ARBA00022771"/>
    </source>
</evidence>
<dbReference type="PANTHER" id="PTHR42697">
    <property type="entry name" value="ENDONUCLEASE 8"/>
    <property type="match status" value="1"/>
</dbReference>
<accession>A0A3E0VCJ7</accession>
<comment type="similarity">
    <text evidence="1">Belongs to the FPG family.</text>
</comment>
<dbReference type="Pfam" id="PF01149">
    <property type="entry name" value="Fapy_DNA_glyco"/>
    <property type="match status" value="1"/>
</dbReference>
<keyword evidence="3" id="KW-0479">Metal-binding</keyword>
<keyword evidence="7" id="KW-0862">Zinc</keyword>
<organism evidence="16 17">
    <name type="scientific">Subtercola boreus</name>
    <dbReference type="NCBI Taxonomy" id="120213"/>
    <lineage>
        <taxon>Bacteria</taxon>
        <taxon>Bacillati</taxon>
        <taxon>Actinomycetota</taxon>
        <taxon>Actinomycetes</taxon>
        <taxon>Micrococcales</taxon>
        <taxon>Microbacteriaceae</taxon>
        <taxon>Subtercola</taxon>
    </lineage>
</organism>
<evidence type="ECO:0000313" key="16">
    <source>
        <dbReference type="EMBL" id="RFA07379.1"/>
    </source>
</evidence>
<gene>
    <name evidence="16" type="ORF">B7R21_14305</name>
</gene>
<keyword evidence="11" id="KW-0511">Multifunctional enzyme</keyword>
<evidence type="ECO:0000313" key="17">
    <source>
        <dbReference type="Proteomes" id="UP000256709"/>
    </source>
</evidence>
<evidence type="ECO:0000256" key="8">
    <source>
        <dbReference type="ARBA" id="ARBA00023125"/>
    </source>
</evidence>
<dbReference type="GO" id="GO:0000703">
    <property type="term" value="F:oxidized pyrimidine nucleobase lesion DNA N-glycosylase activity"/>
    <property type="evidence" value="ECO:0007669"/>
    <property type="project" value="TreeGrafter"/>
</dbReference>
<evidence type="ECO:0000256" key="10">
    <source>
        <dbReference type="ARBA" id="ARBA00023239"/>
    </source>
</evidence>
<dbReference type="Gene3D" id="1.10.8.50">
    <property type="match status" value="1"/>
</dbReference>
<keyword evidence="5 13" id="KW-0863">Zinc-finger</keyword>
<dbReference type="PROSITE" id="PS51068">
    <property type="entry name" value="FPG_CAT"/>
    <property type="match status" value="1"/>
</dbReference>
<dbReference type="GO" id="GO:0003684">
    <property type="term" value="F:damaged DNA binding"/>
    <property type="evidence" value="ECO:0007669"/>
    <property type="project" value="InterPro"/>
</dbReference>
<dbReference type="InterPro" id="IPR000214">
    <property type="entry name" value="Znf_DNA_glyclase/AP_lyase"/>
</dbReference>
<dbReference type="GO" id="GO:0006284">
    <property type="term" value="P:base-excision repair"/>
    <property type="evidence" value="ECO:0007669"/>
    <property type="project" value="InterPro"/>
</dbReference>
<evidence type="ECO:0000256" key="11">
    <source>
        <dbReference type="ARBA" id="ARBA00023268"/>
    </source>
</evidence>
<feature type="domain" description="FPG-type" evidence="14">
    <location>
        <begin position="220"/>
        <end position="259"/>
    </location>
</feature>
<evidence type="ECO:0000256" key="12">
    <source>
        <dbReference type="ARBA" id="ARBA00023295"/>
    </source>
</evidence>
<keyword evidence="6" id="KW-0378">Hydrolase</keyword>
<dbReference type="InterPro" id="IPR012319">
    <property type="entry name" value="FPG_cat"/>
</dbReference>
<dbReference type="SMART" id="SM00898">
    <property type="entry name" value="Fapy_DNA_glyco"/>
    <property type="match status" value="1"/>
</dbReference>
<dbReference type="PANTHER" id="PTHR42697:SF1">
    <property type="entry name" value="ENDONUCLEASE 8"/>
    <property type="match status" value="1"/>
</dbReference>
<evidence type="ECO:0000256" key="6">
    <source>
        <dbReference type="ARBA" id="ARBA00022801"/>
    </source>
</evidence>
<evidence type="ECO:0000256" key="4">
    <source>
        <dbReference type="ARBA" id="ARBA00022763"/>
    </source>
</evidence>
<evidence type="ECO:0000256" key="7">
    <source>
        <dbReference type="ARBA" id="ARBA00022833"/>
    </source>
</evidence>
<evidence type="ECO:0000256" key="9">
    <source>
        <dbReference type="ARBA" id="ARBA00023204"/>
    </source>
</evidence>
<dbReference type="GO" id="GO:0140078">
    <property type="term" value="F:class I DNA-(apurinic or apyrimidinic site) endonuclease activity"/>
    <property type="evidence" value="ECO:0007669"/>
    <property type="project" value="UniProtKB-EC"/>
</dbReference>
<keyword evidence="10" id="KW-0456">Lyase</keyword>
<dbReference type="CDD" id="cd08971">
    <property type="entry name" value="AcNei2_N"/>
    <property type="match status" value="1"/>
</dbReference>
<dbReference type="SUPFAM" id="SSF81624">
    <property type="entry name" value="N-terminal domain of MutM-like DNA repair proteins"/>
    <property type="match status" value="1"/>
</dbReference>
<dbReference type="OrthoDB" id="9800855at2"/>
<keyword evidence="12" id="KW-0326">Glycosidase</keyword>
<feature type="domain" description="Formamidopyrimidine-DNA glycosylase catalytic" evidence="15">
    <location>
        <begin position="2"/>
        <end position="128"/>
    </location>
</feature>
<dbReference type="SUPFAM" id="SSF46946">
    <property type="entry name" value="S13-like H2TH domain"/>
    <property type="match status" value="1"/>
</dbReference>
<proteinExistence type="inferred from homology"/>
<dbReference type="Gene3D" id="3.20.190.10">
    <property type="entry name" value="MutM-like, N-terminal"/>
    <property type="match status" value="1"/>
</dbReference>
<comment type="caution">
    <text evidence="16">The sequence shown here is derived from an EMBL/GenBank/DDBJ whole genome shotgun (WGS) entry which is preliminary data.</text>
</comment>
<dbReference type="SUPFAM" id="SSF57716">
    <property type="entry name" value="Glucocorticoid receptor-like (DNA-binding domain)"/>
    <property type="match status" value="1"/>
</dbReference>
<evidence type="ECO:0000256" key="3">
    <source>
        <dbReference type="ARBA" id="ARBA00022723"/>
    </source>
</evidence>
<dbReference type="Proteomes" id="UP000256709">
    <property type="component" value="Unassembled WGS sequence"/>
</dbReference>
<dbReference type="InterPro" id="IPR010979">
    <property type="entry name" value="Ribosomal_uS13-like_H2TH"/>
</dbReference>
<evidence type="ECO:0000256" key="1">
    <source>
        <dbReference type="ARBA" id="ARBA00009409"/>
    </source>
</evidence>
<dbReference type="InterPro" id="IPR015886">
    <property type="entry name" value="H2TH_FPG"/>
</dbReference>
<reference evidence="16 17" key="1">
    <citation type="submission" date="2017-04" db="EMBL/GenBank/DDBJ databases">
        <title>Comparative genome analysis of Subtercola boreus.</title>
        <authorList>
            <person name="Cho Y.-J."/>
            <person name="Cho A."/>
            <person name="Kim O.-S."/>
            <person name="Lee J.-I."/>
        </authorList>
    </citation>
    <scope>NUCLEOTIDE SEQUENCE [LARGE SCALE GENOMIC DNA]</scope>
    <source>
        <strain evidence="16 17">P27444</strain>
    </source>
</reference>
<dbReference type="SMART" id="SM01232">
    <property type="entry name" value="H2TH"/>
    <property type="match status" value="1"/>
</dbReference>
<dbReference type="InterPro" id="IPR035937">
    <property type="entry name" value="FPG_N"/>
</dbReference>
<evidence type="ECO:0000259" key="15">
    <source>
        <dbReference type="PROSITE" id="PS51068"/>
    </source>
</evidence>
<dbReference type="GO" id="GO:0008270">
    <property type="term" value="F:zinc ion binding"/>
    <property type="evidence" value="ECO:0007669"/>
    <property type="project" value="UniProtKB-KW"/>
</dbReference>
<keyword evidence="8" id="KW-0238">DNA-binding</keyword>
<dbReference type="EMBL" id="NBXA01000026">
    <property type="protein sequence ID" value="RFA07379.1"/>
    <property type="molecule type" value="Genomic_DNA"/>
</dbReference>
<dbReference type="RefSeq" id="WP_116283921.1">
    <property type="nucleotide sequence ID" value="NZ_NBXA01000026.1"/>
</dbReference>
<keyword evidence="4" id="KW-0227">DNA damage</keyword>
<evidence type="ECO:0000256" key="2">
    <source>
        <dbReference type="ARBA" id="ARBA00012720"/>
    </source>
</evidence>
<protein>
    <recommendedName>
        <fullName evidence="2">DNA-(apurinic or apyrimidinic site) lyase</fullName>
        <ecNumber evidence="2">4.2.99.18</ecNumber>
    </recommendedName>
</protein>
<name>A0A3E0VCJ7_9MICO</name>